<evidence type="ECO:0008006" key="3">
    <source>
        <dbReference type="Google" id="ProtNLM"/>
    </source>
</evidence>
<evidence type="ECO:0000313" key="2">
    <source>
        <dbReference type="Proteomes" id="UP000187194"/>
    </source>
</evidence>
<dbReference type="AlphaFoldDB" id="A0A1R1JAB8"/>
<comment type="caution">
    <text evidence="1">The sequence shown here is derived from an EMBL/GenBank/DDBJ whole genome shotgun (WGS) entry which is preliminary data.</text>
</comment>
<organism evidence="1 2">
    <name type="scientific">Burkholderia ubonensis</name>
    <dbReference type="NCBI Taxonomy" id="101571"/>
    <lineage>
        <taxon>Bacteria</taxon>
        <taxon>Pseudomonadati</taxon>
        <taxon>Pseudomonadota</taxon>
        <taxon>Betaproteobacteria</taxon>
        <taxon>Burkholderiales</taxon>
        <taxon>Burkholderiaceae</taxon>
        <taxon>Burkholderia</taxon>
        <taxon>Burkholderia cepacia complex</taxon>
    </lineage>
</organism>
<sequence length="96" mass="10620">MLTEDEWLLVNPETVFDQIKQYRKETGATLAEAYRSNTGLPALAAYERITGFRETNANALMHHRLKLYGPACTTCGKPLRTPIASFCAACGAKRAN</sequence>
<name>A0A1R1JAB8_9BURK</name>
<gene>
    <name evidence="1" type="ORF">BW685_17220</name>
</gene>
<evidence type="ECO:0000313" key="1">
    <source>
        <dbReference type="EMBL" id="OMG72272.1"/>
    </source>
</evidence>
<dbReference type="EMBL" id="MTJZ01000019">
    <property type="protein sequence ID" value="OMG72272.1"/>
    <property type="molecule type" value="Genomic_DNA"/>
</dbReference>
<reference evidence="1 2" key="1">
    <citation type="submission" date="2017-01" db="EMBL/GenBank/DDBJ databases">
        <title>Phylogeographic, genomic and meropenem susceptibility analysis of Burkholderia ubonensis.</title>
        <authorList>
            <person name="Price E.P."/>
            <person name="Sarovich D.S."/>
            <person name="Webb J.R."/>
            <person name="Hall C.M."/>
            <person name="Sahl J.W."/>
            <person name="Kaestli M."/>
            <person name="Mayo M."/>
            <person name="Harrington G."/>
            <person name="Baker A.L."/>
            <person name="Sidak-Loftis L.C."/>
            <person name="Lummis M."/>
            <person name="Schupp J.M."/>
            <person name="Gillece J.D."/>
            <person name="Tuanyok A."/>
            <person name="Warner J."/>
            <person name="Busch J.D."/>
            <person name="Keim P."/>
            <person name="Currie B.J."/>
            <person name="Wagner D.M."/>
        </authorList>
    </citation>
    <scope>NUCLEOTIDE SEQUENCE [LARGE SCALE GENOMIC DNA]</scope>
    <source>
        <strain evidence="1 2">A21</strain>
    </source>
</reference>
<protein>
    <recommendedName>
        <fullName evidence="3">Zinc ribbon domain-containing protein</fullName>
    </recommendedName>
</protein>
<proteinExistence type="predicted"/>
<accession>A0A1R1JAB8</accession>
<dbReference type="Proteomes" id="UP000187194">
    <property type="component" value="Unassembled WGS sequence"/>
</dbReference>